<evidence type="ECO:0000256" key="4">
    <source>
        <dbReference type="ARBA" id="ARBA00023186"/>
    </source>
</evidence>
<comment type="caution">
    <text evidence="6">The sequence shown here is derived from an EMBL/GenBank/DDBJ whole genome shotgun (WGS) entry which is preliminary data.</text>
</comment>
<organism evidence="6 7">
    <name type="scientific">Nocardia albiluteola</name>
    <dbReference type="NCBI Taxonomy" id="2842303"/>
    <lineage>
        <taxon>Bacteria</taxon>
        <taxon>Bacillati</taxon>
        <taxon>Actinomycetota</taxon>
        <taxon>Actinomycetes</taxon>
        <taxon>Mycobacteriales</taxon>
        <taxon>Nocardiaceae</taxon>
        <taxon>Nocardia</taxon>
    </lineage>
</organism>
<dbReference type="RefSeq" id="WP_215921516.1">
    <property type="nucleotide sequence ID" value="NZ_JAHKNI010000010.1"/>
</dbReference>
<dbReference type="Pfam" id="PF14011">
    <property type="entry name" value="ESX-1_EspG"/>
    <property type="match status" value="1"/>
</dbReference>
<evidence type="ECO:0000313" key="7">
    <source>
        <dbReference type="Proteomes" id="UP000733379"/>
    </source>
</evidence>
<comment type="similarity">
    <text evidence="2">Belongs to the EspG family.</text>
</comment>
<evidence type="ECO:0000256" key="5">
    <source>
        <dbReference type="SAM" id="MobiDB-lite"/>
    </source>
</evidence>
<proteinExistence type="inferred from homology"/>
<dbReference type="Proteomes" id="UP000733379">
    <property type="component" value="Unassembled WGS sequence"/>
</dbReference>
<gene>
    <name evidence="6" type="ORF">KO481_28225</name>
</gene>
<dbReference type="EMBL" id="JAHKNI010000010">
    <property type="protein sequence ID" value="MBU3065402.1"/>
    <property type="molecule type" value="Genomic_DNA"/>
</dbReference>
<feature type="region of interest" description="Disordered" evidence="5">
    <location>
        <begin position="87"/>
        <end position="108"/>
    </location>
</feature>
<keyword evidence="3" id="KW-0963">Cytoplasm</keyword>
<dbReference type="InterPro" id="IPR025734">
    <property type="entry name" value="EspG"/>
</dbReference>
<protein>
    <submittedName>
        <fullName evidence="6">ESX secretion-associated protein EspG</fullName>
    </submittedName>
</protein>
<keyword evidence="7" id="KW-1185">Reference proteome</keyword>
<comment type="subcellular location">
    <subcellularLocation>
        <location evidence="1">Cytoplasm</location>
    </subcellularLocation>
</comment>
<sequence length="286" mass="30117">MATLTTDGILAVAAALDVQTLPTALAVRPRHTDHGQHAAARVAAEADLRERGVLDPVGDVRDDDLITALFALARPERQLIARIHRPGMPASGPEAAAERNHAEPAGTPHGPDTLIRFCLVRRGLEHAVAVRTGDELDVRTVWADEDPMTLARPLLAVLGPCPPADVPAFSAPTTDLQRCLDAAGTDYTAAAYGLGMPQDDAVTLGLALRQRHSIAEIVCYSHRDGLAVRSPAAAAVYDTSAGRIIGGGSVTAADQTWTTLAPGSDHRMAQVIAALVESLPEGRWMP</sequence>
<name>A0ABS6B519_9NOCA</name>
<evidence type="ECO:0000313" key="6">
    <source>
        <dbReference type="EMBL" id="MBU3065402.1"/>
    </source>
</evidence>
<evidence type="ECO:0000256" key="3">
    <source>
        <dbReference type="ARBA" id="ARBA00022490"/>
    </source>
</evidence>
<evidence type="ECO:0000256" key="2">
    <source>
        <dbReference type="ARBA" id="ARBA00006411"/>
    </source>
</evidence>
<accession>A0ABS6B519</accession>
<reference evidence="6 7" key="1">
    <citation type="submission" date="2021-06" db="EMBL/GenBank/DDBJ databases">
        <title>Actinomycetes sequencing.</title>
        <authorList>
            <person name="Shan Q."/>
        </authorList>
    </citation>
    <scope>NUCLEOTIDE SEQUENCE [LARGE SCALE GENOMIC DNA]</scope>
    <source>
        <strain evidence="6 7">NEAU-G5</strain>
    </source>
</reference>
<evidence type="ECO:0000256" key="1">
    <source>
        <dbReference type="ARBA" id="ARBA00004496"/>
    </source>
</evidence>
<keyword evidence="4" id="KW-0143">Chaperone</keyword>